<dbReference type="InterPro" id="IPR011051">
    <property type="entry name" value="RmlC_Cupin_sf"/>
</dbReference>
<keyword evidence="2" id="KW-0238">DNA-binding</keyword>
<proteinExistence type="predicted"/>
<comment type="caution">
    <text evidence="5">The sequence shown here is derived from an EMBL/GenBank/DDBJ whole genome shotgun (WGS) entry which is preliminary data.</text>
</comment>
<dbReference type="Pfam" id="PF01381">
    <property type="entry name" value="HTH_3"/>
    <property type="match status" value="1"/>
</dbReference>
<dbReference type="PANTHER" id="PTHR46797">
    <property type="entry name" value="HTH-TYPE TRANSCRIPTIONAL REGULATOR"/>
    <property type="match status" value="1"/>
</dbReference>
<dbReference type="SUPFAM" id="SSF47413">
    <property type="entry name" value="lambda repressor-like DNA-binding domains"/>
    <property type="match status" value="1"/>
</dbReference>
<evidence type="ECO:0000313" key="6">
    <source>
        <dbReference type="Proteomes" id="UP000004642"/>
    </source>
</evidence>
<reference evidence="5 6" key="1">
    <citation type="journal article" date="2011" name="BMC Genomics">
        <title>Genome sequencing reveals diversification of virulence factor content and possible host adaptation in distinct subpopulations of Salmonella enterica.</title>
        <authorList>
            <person name="den Bakker H.C."/>
            <person name="Moreno Switt A.I."/>
            <person name="Govoni G."/>
            <person name="Cummings C.A."/>
            <person name="Ranieri M.L."/>
            <person name="Degoricija L."/>
            <person name="Hoelzer K."/>
            <person name="Rodriguez-Rivera L.D."/>
            <person name="Brown S."/>
            <person name="Bolchacova E."/>
            <person name="Furtado M.R."/>
            <person name="Wiedmann M."/>
        </authorList>
    </citation>
    <scope>NUCLEOTIDE SEQUENCE [LARGE SCALE GENOMIC DNA]</scope>
    <source>
        <strain evidence="5 6">R6-377</strain>
    </source>
</reference>
<dbReference type="PANTHER" id="PTHR46797:SF23">
    <property type="entry name" value="HTH-TYPE TRANSCRIPTIONAL REGULATOR SUTR"/>
    <property type="match status" value="1"/>
</dbReference>
<dbReference type="EMBL" id="AFCJ01000993">
    <property type="protein sequence ID" value="EHC39678.1"/>
    <property type="molecule type" value="Genomic_DNA"/>
</dbReference>
<dbReference type="AlphaFoldDB" id="G5LNS4"/>
<dbReference type="PATRIC" id="fig|913241.3.peg.1758"/>
<protein>
    <submittedName>
        <fullName evidence="5">Transcriptional regulator yidN, Cro/CI family</fullName>
    </submittedName>
</protein>
<dbReference type="InterPro" id="IPR010982">
    <property type="entry name" value="Lambda_DNA-bd_dom_sf"/>
</dbReference>
<accession>G5LNS4</accession>
<evidence type="ECO:0000256" key="3">
    <source>
        <dbReference type="ARBA" id="ARBA00023163"/>
    </source>
</evidence>
<keyword evidence="1" id="KW-0805">Transcription regulation</keyword>
<evidence type="ECO:0000256" key="2">
    <source>
        <dbReference type="ARBA" id="ARBA00023125"/>
    </source>
</evidence>
<dbReference type="GO" id="GO:0003700">
    <property type="term" value="F:DNA-binding transcription factor activity"/>
    <property type="evidence" value="ECO:0007669"/>
    <property type="project" value="TreeGrafter"/>
</dbReference>
<dbReference type="PROSITE" id="PS50943">
    <property type="entry name" value="HTH_CROC1"/>
    <property type="match status" value="1"/>
</dbReference>
<dbReference type="SUPFAM" id="SSF51182">
    <property type="entry name" value="RmlC-like cupins"/>
    <property type="match status" value="1"/>
</dbReference>
<sequence length="159" mass="17549">MVLQGGKMDNLTHYLATTLRTLRHQRGWSLSRLAEISISGVSKAMLAEISGVSKAMLGQIERNESSPTVATLWKIATGLNVPFSMFISPPQAEFPPPFDPQQQAMVITPLFPWDPELCFDYFSLLLAPGTVSESTPHKAGLIPLGAQQRIKPALSNMWW</sequence>
<dbReference type="InterPro" id="IPR001387">
    <property type="entry name" value="Cro/C1-type_HTH"/>
</dbReference>
<keyword evidence="3" id="KW-0804">Transcription</keyword>
<dbReference type="Gene3D" id="1.10.260.40">
    <property type="entry name" value="lambda repressor-like DNA-binding domains"/>
    <property type="match status" value="1"/>
</dbReference>
<dbReference type="SMART" id="SM00530">
    <property type="entry name" value="HTH_XRE"/>
    <property type="match status" value="1"/>
</dbReference>
<name>G5LNS4_SALET</name>
<evidence type="ECO:0000259" key="4">
    <source>
        <dbReference type="PROSITE" id="PS50943"/>
    </source>
</evidence>
<dbReference type="GO" id="GO:0003677">
    <property type="term" value="F:DNA binding"/>
    <property type="evidence" value="ECO:0007669"/>
    <property type="project" value="UniProtKB-KW"/>
</dbReference>
<dbReference type="GO" id="GO:0005829">
    <property type="term" value="C:cytosol"/>
    <property type="evidence" value="ECO:0007669"/>
    <property type="project" value="TreeGrafter"/>
</dbReference>
<dbReference type="Proteomes" id="UP000004642">
    <property type="component" value="Unassembled WGS sequence"/>
</dbReference>
<dbReference type="InterPro" id="IPR050807">
    <property type="entry name" value="TransReg_Diox_bact_type"/>
</dbReference>
<evidence type="ECO:0000256" key="1">
    <source>
        <dbReference type="ARBA" id="ARBA00023015"/>
    </source>
</evidence>
<evidence type="ECO:0000313" key="5">
    <source>
        <dbReference type="EMBL" id="EHC39678.1"/>
    </source>
</evidence>
<feature type="domain" description="HTH cro/C1-type" evidence="4">
    <location>
        <begin position="40"/>
        <end position="86"/>
    </location>
</feature>
<gene>
    <name evidence="5" type="ORF">LTSEALA_2310</name>
</gene>
<dbReference type="CDD" id="cd00093">
    <property type="entry name" value="HTH_XRE"/>
    <property type="match status" value="1"/>
</dbReference>
<organism evidence="5 6">
    <name type="scientific">Salmonella enterica subsp. enterica serovar Alachua str. R6-377</name>
    <dbReference type="NCBI Taxonomy" id="913241"/>
    <lineage>
        <taxon>Bacteria</taxon>
        <taxon>Pseudomonadati</taxon>
        <taxon>Pseudomonadota</taxon>
        <taxon>Gammaproteobacteria</taxon>
        <taxon>Enterobacterales</taxon>
        <taxon>Enterobacteriaceae</taxon>
        <taxon>Salmonella</taxon>
    </lineage>
</organism>